<protein>
    <submittedName>
        <fullName evidence="1">Uncharacterized protein</fullName>
    </submittedName>
</protein>
<evidence type="ECO:0000313" key="1">
    <source>
        <dbReference type="EMBL" id="GBL98373.1"/>
    </source>
</evidence>
<comment type="caution">
    <text evidence="1">The sequence shown here is derived from an EMBL/GenBank/DDBJ whole genome shotgun (WGS) entry which is preliminary data.</text>
</comment>
<name>A0A4Y2C2P4_ARAVE</name>
<keyword evidence="2" id="KW-1185">Reference proteome</keyword>
<sequence length="219" mass="26014">MYCFKFASKSFTGRKKISLVRKPRLYYKNTETLCAAEGKLQCNQKYYVLFQVCFKQFYRTKEDISDQEAETTTRIQRPCLLQKGNCNAAKGIKYSFKFASIILTGRRKISLIRKPRLYYKNTETLFAAERKLQCLQKYYVLFQVCFDQFYRTKEDISDQEAETLLQEYRDLVCCRREIALQPKVLRIVSSLLQTVLLGEERDLRSREHVTITSRLKQFC</sequence>
<organism evidence="1 2">
    <name type="scientific">Araneus ventricosus</name>
    <name type="common">Orbweaver spider</name>
    <name type="synonym">Epeira ventricosa</name>
    <dbReference type="NCBI Taxonomy" id="182803"/>
    <lineage>
        <taxon>Eukaryota</taxon>
        <taxon>Metazoa</taxon>
        <taxon>Ecdysozoa</taxon>
        <taxon>Arthropoda</taxon>
        <taxon>Chelicerata</taxon>
        <taxon>Arachnida</taxon>
        <taxon>Araneae</taxon>
        <taxon>Araneomorphae</taxon>
        <taxon>Entelegynae</taxon>
        <taxon>Araneoidea</taxon>
        <taxon>Araneidae</taxon>
        <taxon>Araneus</taxon>
    </lineage>
</organism>
<proteinExistence type="predicted"/>
<dbReference type="EMBL" id="BGPR01000139">
    <property type="protein sequence ID" value="GBL98373.1"/>
    <property type="molecule type" value="Genomic_DNA"/>
</dbReference>
<gene>
    <name evidence="1" type="ORF">AVEN_187713_1</name>
</gene>
<dbReference type="Proteomes" id="UP000499080">
    <property type="component" value="Unassembled WGS sequence"/>
</dbReference>
<reference evidence="1 2" key="1">
    <citation type="journal article" date="2019" name="Sci. Rep.">
        <title>Orb-weaving spider Araneus ventricosus genome elucidates the spidroin gene catalogue.</title>
        <authorList>
            <person name="Kono N."/>
            <person name="Nakamura H."/>
            <person name="Ohtoshi R."/>
            <person name="Moran D.A.P."/>
            <person name="Shinohara A."/>
            <person name="Yoshida Y."/>
            <person name="Fujiwara M."/>
            <person name="Mori M."/>
            <person name="Tomita M."/>
            <person name="Arakawa K."/>
        </authorList>
    </citation>
    <scope>NUCLEOTIDE SEQUENCE [LARGE SCALE GENOMIC DNA]</scope>
</reference>
<dbReference type="AlphaFoldDB" id="A0A4Y2C2P4"/>
<evidence type="ECO:0000313" key="2">
    <source>
        <dbReference type="Proteomes" id="UP000499080"/>
    </source>
</evidence>
<accession>A0A4Y2C2P4</accession>